<accession>A0A8J4CCW5</accession>
<feature type="compositionally biased region" description="Acidic residues" evidence="4">
    <location>
        <begin position="283"/>
        <end position="292"/>
    </location>
</feature>
<feature type="region of interest" description="Disordered" evidence="4">
    <location>
        <begin position="552"/>
        <end position="640"/>
    </location>
</feature>
<dbReference type="Proteomes" id="UP000722791">
    <property type="component" value="Unassembled WGS sequence"/>
</dbReference>
<dbReference type="PANTHER" id="PTHR12933:SF0">
    <property type="entry name" value="U3 SMALL NUCLEOLAR RNA-ASSOCIATED PROTEIN 25 HOMOLOG"/>
    <property type="match status" value="1"/>
</dbReference>
<feature type="region of interest" description="Disordered" evidence="4">
    <location>
        <begin position="13"/>
        <end position="108"/>
    </location>
</feature>
<feature type="compositionally biased region" description="Acidic residues" evidence="4">
    <location>
        <begin position="595"/>
        <end position="609"/>
    </location>
</feature>
<feature type="compositionally biased region" description="Polar residues" evidence="4">
    <location>
        <begin position="21"/>
        <end position="32"/>
    </location>
</feature>
<evidence type="ECO:0000256" key="3">
    <source>
        <dbReference type="ARBA" id="ARBA00023242"/>
    </source>
</evidence>
<comment type="caution">
    <text evidence="7">The sequence shown here is derived from an EMBL/GenBank/DDBJ whole genome shotgun (WGS) entry which is preliminary data.</text>
</comment>
<feature type="compositionally biased region" description="Basic and acidic residues" evidence="4">
    <location>
        <begin position="585"/>
        <end position="594"/>
    </location>
</feature>
<evidence type="ECO:0008006" key="10">
    <source>
        <dbReference type="Google" id="ProtNLM"/>
    </source>
</evidence>
<dbReference type="Proteomes" id="UP000747110">
    <property type="component" value="Unassembled WGS sequence"/>
</dbReference>
<dbReference type="Pfam" id="PF22916">
    <property type="entry name" value="UTP25_NTPase-like"/>
    <property type="match status" value="1"/>
</dbReference>
<evidence type="ECO:0000256" key="2">
    <source>
        <dbReference type="ARBA" id="ARBA00009223"/>
    </source>
</evidence>
<feature type="compositionally biased region" description="Acidic residues" evidence="4">
    <location>
        <begin position="174"/>
        <end position="191"/>
    </location>
</feature>
<dbReference type="GO" id="GO:0000462">
    <property type="term" value="P:maturation of SSU-rRNA from tricistronic rRNA transcript (SSU-rRNA, 5.8S rRNA, LSU-rRNA)"/>
    <property type="evidence" value="ECO:0007669"/>
    <property type="project" value="TreeGrafter"/>
</dbReference>
<comment type="similarity">
    <text evidence="2">Belongs to the UTP25 family.</text>
</comment>
<evidence type="ECO:0000313" key="9">
    <source>
        <dbReference type="Proteomes" id="UP000747110"/>
    </source>
</evidence>
<name>A0A8J4CCW5_9CHLO</name>
<reference evidence="7" key="1">
    <citation type="journal article" date="2021" name="Proc. Natl. Acad. Sci. U.S.A.">
        <title>Three genomes in the algal genus Volvox reveal the fate of a haploid sex-determining region after a transition to homothallism.</title>
        <authorList>
            <person name="Yamamoto K."/>
            <person name="Hamaji T."/>
            <person name="Kawai-Toyooka H."/>
            <person name="Matsuzaki R."/>
            <person name="Takahashi F."/>
            <person name="Nishimura Y."/>
            <person name="Kawachi M."/>
            <person name="Noguchi H."/>
            <person name="Minakuchi Y."/>
            <person name="Umen J.G."/>
            <person name="Toyoda A."/>
            <person name="Nozaki H."/>
        </authorList>
    </citation>
    <scope>NUCLEOTIDE SEQUENCE</scope>
    <source>
        <strain evidence="8">NIES-3785</strain>
        <strain evidence="7">NIES-3786</strain>
    </source>
</reference>
<dbReference type="GO" id="GO:0019843">
    <property type="term" value="F:rRNA binding"/>
    <property type="evidence" value="ECO:0007669"/>
    <property type="project" value="TreeGrafter"/>
</dbReference>
<feature type="region of interest" description="Disordered" evidence="4">
    <location>
        <begin position="142"/>
        <end position="308"/>
    </location>
</feature>
<feature type="compositionally biased region" description="Acidic residues" evidence="4">
    <location>
        <begin position="216"/>
        <end position="241"/>
    </location>
</feature>
<evidence type="ECO:0000313" key="7">
    <source>
        <dbReference type="EMBL" id="GIL79275.1"/>
    </source>
</evidence>
<feature type="compositionally biased region" description="Basic residues" evidence="4">
    <location>
        <begin position="559"/>
        <end position="570"/>
    </location>
</feature>
<dbReference type="AlphaFoldDB" id="A0A8J4CCW5"/>
<organism evidence="7 9">
    <name type="scientific">Volvox reticuliferus</name>
    <dbReference type="NCBI Taxonomy" id="1737510"/>
    <lineage>
        <taxon>Eukaryota</taxon>
        <taxon>Viridiplantae</taxon>
        <taxon>Chlorophyta</taxon>
        <taxon>core chlorophytes</taxon>
        <taxon>Chlorophyceae</taxon>
        <taxon>CS clade</taxon>
        <taxon>Chlamydomonadales</taxon>
        <taxon>Volvocaceae</taxon>
        <taxon>Volvox</taxon>
    </lineage>
</organism>
<dbReference type="GO" id="GO:0032040">
    <property type="term" value="C:small-subunit processome"/>
    <property type="evidence" value="ECO:0007669"/>
    <property type="project" value="TreeGrafter"/>
</dbReference>
<comment type="subcellular location">
    <subcellularLocation>
        <location evidence="1">Nucleus</location>
        <location evidence="1">Nucleolus</location>
    </subcellularLocation>
</comment>
<feature type="domain" description="UTP25 NTP hydrolase-like" evidence="6">
    <location>
        <begin position="645"/>
        <end position="866"/>
    </location>
</feature>
<feature type="compositionally biased region" description="Basic residues" evidence="4">
    <location>
        <begin position="71"/>
        <end position="80"/>
    </location>
</feature>
<feature type="domain" description="UTP25 C-terminal" evidence="5">
    <location>
        <begin position="878"/>
        <end position="1066"/>
    </location>
</feature>
<evidence type="ECO:0000256" key="1">
    <source>
        <dbReference type="ARBA" id="ARBA00004604"/>
    </source>
</evidence>
<dbReference type="PANTHER" id="PTHR12933">
    <property type="entry name" value="ORF PROTEIN-RELATED"/>
    <property type="match status" value="1"/>
</dbReference>
<keyword evidence="3" id="KW-0539">Nucleus</keyword>
<evidence type="ECO:0000259" key="5">
    <source>
        <dbReference type="Pfam" id="PF06862"/>
    </source>
</evidence>
<dbReference type="InterPro" id="IPR010678">
    <property type="entry name" value="UTP25"/>
</dbReference>
<keyword evidence="9" id="KW-1185">Reference proteome</keyword>
<dbReference type="GO" id="GO:0034511">
    <property type="term" value="F:U3 snoRNA binding"/>
    <property type="evidence" value="ECO:0007669"/>
    <property type="project" value="InterPro"/>
</dbReference>
<gene>
    <name evidence="7" type="ORF">Vretifemale_8657</name>
    <name evidence="8" type="ORF">Vretimale_16454</name>
</gene>
<feature type="compositionally biased region" description="Basic and acidic residues" evidence="4">
    <location>
        <begin position="203"/>
        <end position="215"/>
    </location>
</feature>
<evidence type="ECO:0000313" key="8">
    <source>
        <dbReference type="EMBL" id="GIM13318.1"/>
    </source>
</evidence>
<sequence length="1067" mass="116338">MLGSKLARLLQGVGGAARDNPTGQSAANSARPSQAAGVNGIKPKAGQANGNTATRDLTRGESSLPADPAARRSRKRRRGKASQQTNSVKRLRHEAGPAVKKPAESATAAQKLTEEMELLAEERQKLLGDRSAYEVLMDELARSRRGGGGSTSSSKANLRAHLQLLRSEQRGESSEGEEPEEEESSGGEEPQDLLRRVTAKGSGAERVDATERIMDSDDNDGTDDEGGDDDEEEDEDYDGDDRSEGQGGGHKERKGLGRDGSEDVSDSSTHDHENGHSLSSSGLEEEEEEDGDGTAAPGVSRSRAAAGGGIAGKTAAPLVVDTWTRHVGRELTDAEVALLAVAGKCGYLDAPSADEVHLTAWGSNAKWQMRMYGTSGACGKARKGSQPGGTDAAAKGSAEAATVFMGLKELPPAPNTLPEYGVKERLVSRWREVRQEDKARTAAAAAAAVVGHSSGAVSASDAPSGKRALDEGDFCSQQQRSWFALLNSYVDVHLPGRPYPTDASLDAPDPLLDAVLLHCLNHVAKTADRIKKNTHTLQLQQQQQQQLLERQRVLQQKQQQKRKHKQKKRSGQGQQQAQEEDADDRSEQRDREVELSPDAEEVEREQVDEEPQRRAVGGQHQHHDKPDAPEGNGTVPLCGTGVGAPRDQGFTRPKVLVLLPQRNCAFRAVRRLVALAVRETRSDSVQGKERFVEQFTDPEEGEQAEEKLDAGARARLAAQPPEHRALFSGNVDDHFRLGIKVTKGAIRLFADLYNSDIIVASPIALATKLAEDKAADPHSRPDYLSSIEILVLDRADVMGMQNWAHVETVVSALNQLPRQQHGTDIMRVRDWYLSGLSTHYRQTLILAAFAAPHSNALARAGSNHAGALRLAVEQPGVLSRVVPQVRQLFERFPATSPAAAGDARFEFFMRVVWPRIKDSVSRGLLLFVPSYFDFVRLRNALKADDSVDFASISEYSSTAEVLRARGRFYHGHRRMLLYTERAHFYNRFRIRGIKDLIFYSLPDHGEYYSELVNLLEEGGGAATSHGAHEATVTSLFCPWDVLQLERVVGSGRAKKMLKGESGTYMFC</sequence>
<dbReference type="EMBL" id="BNCP01000015">
    <property type="protein sequence ID" value="GIL79275.1"/>
    <property type="molecule type" value="Genomic_DNA"/>
</dbReference>
<dbReference type="InterPro" id="IPR053939">
    <property type="entry name" value="UTP25_C"/>
</dbReference>
<dbReference type="InterPro" id="IPR053940">
    <property type="entry name" value="UTP25_NTPase-like"/>
</dbReference>
<dbReference type="EMBL" id="BNCQ01000048">
    <property type="protein sequence ID" value="GIM13318.1"/>
    <property type="molecule type" value="Genomic_DNA"/>
</dbReference>
<dbReference type="OrthoDB" id="10264378at2759"/>
<evidence type="ECO:0000256" key="4">
    <source>
        <dbReference type="SAM" id="MobiDB-lite"/>
    </source>
</evidence>
<dbReference type="Pfam" id="PF06862">
    <property type="entry name" value="Utp25_C"/>
    <property type="match status" value="1"/>
</dbReference>
<protein>
    <recommendedName>
        <fullName evidence="10">U3 small nucleolar RNA-associated protein 25</fullName>
    </recommendedName>
</protein>
<proteinExistence type="inferred from homology"/>
<evidence type="ECO:0000259" key="6">
    <source>
        <dbReference type="Pfam" id="PF22916"/>
    </source>
</evidence>
<feature type="compositionally biased region" description="Low complexity" evidence="4">
    <location>
        <begin position="293"/>
        <end position="305"/>
    </location>
</feature>